<evidence type="ECO:0000313" key="1">
    <source>
        <dbReference type="EMBL" id="CAH9109474.1"/>
    </source>
</evidence>
<dbReference type="EMBL" id="CAMAPF010001055">
    <property type="protein sequence ID" value="CAH9143636.1"/>
    <property type="molecule type" value="Genomic_DNA"/>
</dbReference>
<reference evidence="1" key="1">
    <citation type="submission" date="2022-07" db="EMBL/GenBank/DDBJ databases">
        <authorList>
            <person name="Macas J."/>
            <person name="Novak P."/>
            <person name="Neumann P."/>
        </authorList>
    </citation>
    <scope>NUCLEOTIDE SEQUENCE</scope>
</reference>
<gene>
    <name evidence="1" type="ORF">CEPIT_LOCUS18761</name>
    <name evidence="2" type="ORF">CEPIT_LOCUS40817</name>
</gene>
<comment type="caution">
    <text evidence="1">The sequence shown here is derived from an EMBL/GenBank/DDBJ whole genome shotgun (WGS) entry which is preliminary data.</text>
</comment>
<dbReference type="EMBL" id="CAMAPF010000152">
    <property type="protein sequence ID" value="CAH9109474.1"/>
    <property type="molecule type" value="Genomic_DNA"/>
</dbReference>
<accession>A0AAV0DYQ4</accession>
<proteinExistence type="predicted"/>
<organism evidence="1 3">
    <name type="scientific">Cuscuta epithymum</name>
    <dbReference type="NCBI Taxonomy" id="186058"/>
    <lineage>
        <taxon>Eukaryota</taxon>
        <taxon>Viridiplantae</taxon>
        <taxon>Streptophyta</taxon>
        <taxon>Embryophyta</taxon>
        <taxon>Tracheophyta</taxon>
        <taxon>Spermatophyta</taxon>
        <taxon>Magnoliopsida</taxon>
        <taxon>eudicotyledons</taxon>
        <taxon>Gunneridae</taxon>
        <taxon>Pentapetalae</taxon>
        <taxon>asterids</taxon>
        <taxon>lamiids</taxon>
        <taxon>Solanales</taxon>
        <taxon>Convolvulaceae</taxon>
        <taxon>Cuscuteae</taxon>
        <taxon>Cuscuta</taxon>
        <taxon>Cuscuta subgen. Cuscuta</taxon>
    </lineage>
</organism>
<dbReference type="Proteomes" id="UP001152523">
    <property type="component" value="Unassembled WGS sequence"/>
</dbReference>
<evidence type="ECO:0000313" key="3">
    <source>
        <dbReference type="Proteomes" id="UP001152523"/>
    </source>
</evidence>
<name>A0AAV0DYQ4_9ASTE</name>
<dbReference type="AlphaFoldDB" id="A0AAV0DYQ4"/>
<protein>
    <submittedName>
        <fullName evidence="1">Uncharacterized protein</fullName>
    </submittedName>
</protein>
<sequence length="192" mass="21347">MGIWGFITSGTDLLKRNTPDPVKRACTASYGYGAGAIGMIGNACGQIGIRHLNPIHYVPDGETRSKIAAFSTKFVKNAAVYTFEETCKKNPFTKGLTSVYKQTMGEMVWGNQDSGSSMKTDSSEPMESVDVDLDPIDLREREDERRRIFVPVKELVSSRFFNELIIRDVLIATCKDCTATHIPQTKIPEEDD</sequence>
<keyword evidence="3" id="KW-1185">Reference proteome</keyword>
<evidence type="ECO:0000313" key="2">
    <source>
        <dbReference type="EMBL" id="CAH9143636.1"/>
    </source>
</evidence>